<dbReference type="PANTHER" id="PTHR16861:SF4">
    <property type="entry name" value="SH3 DOMAIN PROTEIN (AFU_ORTHOLOGUE AFUA_1G13610)"/>
    <property type="match status" value="1"/>
</dbReference>
<protein>
    <submittedName>
        <fullName evidence="3">Uncharacterized protein</fullName>
    </submittedName>
</protein>
<organism evidence="3 4">
    <name type="scientific">Tritrichomonas musculus</name>
    <dbReference type="NCBI Taxonomy" id="1915356"/>
    <lineage>
        <taxon>Eukaryota</taxon>
        <taxon>Metamonada</taxon>
        <taxon>Parabasalia</taxon>
        <taxon>Tritrichomonadida</taxon>
        <taxon>Tritrichomonadidae</taxon>
        <taxon>Tritrichomonas</taxon>
    </lineage>
</organism>
<dbReference type="PANTHER" id="PTHR16861">
    <property type="entry name" value="GLYCOPROTEIN 38"/>
    <property type="match status" value="1"/>
</dbReference>
<keyword evidence="2" id="KW-0472">Membrane</keyword>
<sequence length="482" mass="53415">MVTDSTFKNGLKALIYSESIKQCYANTFLNDGEFLKDCYISGFDCVIHKTNADKNLDFVSTCFFNYTSTGEIIHFESKYEQQPTLSISKCCFFNLVSDKIIVATSQCLISGSSFLNNTADSIISTSEFYFSLYNNNFSYNSNCIFRFSSQRDGKGTFSKITFAHNFGSNYLINFQNYPLISLAESTYINNSCQHSIIYIGTPLSSDAKFTIEKSYFVNNFEYQSSNNVSILEAKNNNLALFIINCQTNAVFPSKSLYPNCNLENNKESVYFSQDDVVAWNVPKFSNVSTPAPSEGFICAIIPNIPWPTQSPMATLTQSPTESPTESPTQSASQSPSDSPAYSPTQSATESPTPSDSPLPSISPSQSNSPSQIISPLPSETLTFSDLPFTEKSVKPKKKTGLIVGIVISLIAIIAIILCIIFCLKKKGKFCFKHNESLLMSSIDMLESNPPLLDSNPDELMSGKENVFSKTSHKNVFDYSLFI</sequence>
<keyword evidence="2" id="KW-0812">Transmembrane</keyword>
<accession>A0ABR2JFZ9</accession>
<gene>
    <name evidence="3" type="ORF">M9Y10_006066</name>
</gene>
<keyword evidence="4" id="KW-1185">Reference proteome</keyword>
<evidence type="ECO:0000256" key="1">
    <source>
        <dbReference type="SAM" id="MobiDB-lite"/>
    </source>
</evidence>
<evidence type="ECO:0000313" key="4">
    <source>
        <dbReference type="Proteomes" id="UP001470230"/>
    </source>
</evidence>
<feature type="transmembrane region" description="Helical" evidence="2">
    <location>
        <begin position="401"/>
        <end position="423"/>
    </location>
</feature>
<feature type="region of interest" description="Disordered" evidence="1">
    <location>
        <begin position="309"/>
        <end position="374"/>
    </location>
</feature>
<evidence type="ECO:0000256" key="2">
    <source>
        <dbReference type="SAM" id="Phobius"/>
    </source>
</evidence>
<keyword evidence="2" id="KW-1133">Transmembrane helix</keyword>
<feature type="compositionally biased region" description="Low complexity" evidence="1">
    <location>
        <begin position="350"/>
        <end position="374"/>
    </location>
</feature>
<dbReference type="EMBL" id="JAPFFF010000012">
    <property type="protein sequence ID" value="KAK8875890.1"/>
    <property type="molecule type" value="Genomic_DNA"/>
</dbReference>
<dbReference type="Proteomes" id="UP001470230">
    <property type="component" value="Unassembled WGS sequence"/>
</dbReference>
<evidence type="ECO:0000313" key="3">
    <source>
        <dbReference type="EMBL" id="KAK8875890.1"/>
    </source>
</evidence>
<comment type="caution">
    <text evidence="3">The sequence shown here is derived from an EMBL/GenBank/DDBJ whole genome shotgun (WGS) entry which is preliminary data.</text>
</comment>
<feature type="compositionally biased region" description="Low complexity" evidence="1">
    <location>
        <begin position="316"/>
        <end position="343"/>
    </location>
</feature>
<proteinExistence type="predicted"/>
<reference evidence="3 4" key="1">
    <citation type="submission" date="2024-04" db="EMBL/GenBank/DDBJ databases">
        <title>Tritrichomonas musculus Genome.</title>
        <authorList>
            <person name="Alves-Ferreira E."/>
            <person name="Grigg M."/>
            <person name="Lorenzi H."/>
            <person name="Galac M."/>
        </authorList>
    </citation>
    <scope>NUCLEOTIDE SEQUENCE [LARGE SCALE GENOMIC DNA]</scope>
    <source>
        <strain evidence="3 4">EAF2021</strain>
    </source>
</reference>
<name>A0ABR2JFZ9_9EUKA</name>